<dbReference type="AlphaFoldDB" id="A0A256F3E3"/>
<sequence>MGANSTLSITTEGTVTSASGVGVFAASNGDDNIVTIKAMDSITGETGIVAALSGDNTALDITTDGAVSATNGSGIFAATIGKDGSVDITTNGTVDAAGSGVVALNTGGSTNIQIGDKVNARGLFGSFALGGGTGFANIEIDGGIIGADVGAAAVTIGSGDATVTANEQVSAGALGLGALNIGSGNVRITNTARILSDGIGIAAAKFGTSGDVTVSVNDDIGGLSGSATGGDGVLAISATSGAGAVDVTVADGVSITSDTIAVNALKLTGEGDVMVSLGKGDRLQAGAVGVNASSLLGDGNVRIKLDEDVGIEATAGIVATKVAGSGEVDVLIGDRSTISAGVGVVAANLADAGNVSVITGQESEIQAYNEAIVALSRDGNTNVETGGESLTVSLNASAIVAAGASSVTVTTDGTIAGAGENDSAVVDILSGNGAVFTNNGFVSALDEDESKLALNAQGGSVTVNNDGQIVGRVGLSANDDTLINNGNWFVSGISDFGAGFDRLSNLGGIRTSFTGNGGEYAEFANLDYFNNNGILTMQGETAGLAFNAARDLTVAGGDYTGTGNSTLAIDAYLGQYGSTSDVLRVEGNTAGHTLLNIRDMNTGPGAYNPEGISIVEVSGLASSITDFTIDPASANAIRGGNHVIDKGLFFYDVALVDVPVPTGTGMAARFAAPGGQEFRLIGAVDHEAFELPVLATGAQTIWNETSGIWLDRQGDLRSQLGNAETLPEGYVSKDGPVTAPPANGVTPGVWVKAVGNWTSRDAGTRYSIANNTYSFDTSYKQNTFGLIGGVDFGTGDVLANDDTLIFGLLGGYLKSSLDFRHSPTSFEYSGGTVGAYATYINKGFFIDTLFKADLLKVEYNTPTLGFDEKPKANTYGFLMDTGYRFELPNELFIEPVATLSYARTSIGDLNDISGAAISFGHEESFRGSLGARFGGQVLQTESYRVEASLTGRVWDEFKNTNSAYVQNIGVPLTVEDNFKGVFGEVGGTVNVFDASDKWSSFVSGTYKFNGDIKSGTVRGGIRFHW</sequence>
<name>A0A256F3E3_9HYPH</name>
<evidence type="ECO:0000313" key="3">
    <source>
        <dbReference type="Proteomes" id="UP000215590"/>
    </source>
</evidence>
<dbReference type="SMART" id="SM00869">
    <property type="entry name" value="Autotransporter"/>
    <property type="match status" value="1"/>
</dbReference>
<dbReference type="InterPro" id="IPR036709">
    <property type="entry name" value="Autotransporte_beta_dom_sf"/>
</dbReference>
<reference evidence="2 3" key="1">
    <citation type="submission" date="2017-07" db="EMBL/GenBank/DDBJ databases">
        <title>Phylogenetic study on the rhizospheric bacterium Ochrobactrum sp. A44.</title>
        <authorList>
            <person name="Krzyzanowska D.M."/>
            <person name="Ossowicki A."/>
            <person name="Rajewska M."/>
            <person name="Maciag T."/>
            <person name="Kaczynski Z."/>
            <person name="Czerwicka M."/>
            <person name="Jafra S."/>
        </authorList>
    </citation>
    <scope>NUCLEOTIDE SEQUENCE [LARGE SCALE GENOMIC DNA]</scope>
    <source>
        <strain evidence="2 3">DSM 7216</strain>
    </source>
</reference>
<dbReference type="InterPro" id="IPR006315">
    <property type="entry name" value="OM_autotransptr_brl_dom"/>
</dbReference>
<dbReference type="NCBIfam" id="TIGR01414">
    <property type="entry name" value="autotrans_barl"/>
    <property type="match status" value="1"/>
</dbReference>
<dbReference type="SUPFAM" id="SSF103515">
    <property type="entry name" value="Autotransporter"/>
    <property type="match status" value="1"/>
</dbReference>
<dbReference type="InterPro" id="IPR005546">
    <property type="entry name" value="Autotransporte_beta"/>
</dbReference>
<accession>A0A256F3E3</accession>
<dbReference type="Gene3D" id="2.40.128.130">
    <property type="entry name" value="Autotransporter beta-domain"/>
    <property type="match status" value="1"/>
</dbReference>
<dbReference type="PROSITE" id="PS51208">
    <property type="entry name" value="AUTOTRANSPORTER"/>
    <property type="match status" value="1"/>
</dbReference>
<protein>
    <submittedName>
        <fullName evidence="2">Outer membrane autotransporter barrel domain protein</fullName>
    </submittedName>
</protein>
<dbReference type="Gene3D" id="2.160.20.20">
    <property type="match status" value="1"/>
</dbReference>
<gene>
    <name evidence="2" type="ORF">CEV31_3893</name>
</gene>
<comment type="caution">
    <text evidence="2">The sequence shown here is derived from an EMBL/GenBank/DDBJ whole genome shotgun (WGS) entry which is preliminary data.</text>
</comment>
<evidence type="ECO:0000259" key="1">
    <source>
        <dbReference type="PROSITE" id="PS51208"/>
    </source>
</evidence>
<keyword evidence="3" id="KW-1185">Reference proteome</keyword>
<evidence type="ECO:0000313" key="2">
    <source>
        <dbReference type="EMBL" id="OYR09250.1"/>
    </source>
</evidence>
<dbReference type="InterPro" id="IPR012332">
    <property type="entry name" value="Autotransporter_pectin_lyase_C"/>
</dbReference>
<dbReference type="GO" id="GO:0019867">
    <property type="term" value="C:outer membrane"/>
    <property type="evidence" value="ECO:0007669"/>
    <property type="project" value="InterPro"/>
</dbReference>
<dbReference type="EMBL" id="NNRJ01000064">
    <property type="protein sequence ID" value="OYR09250.1"/>
    <property type="molecule type" value="Genomic_DNA"/>
</dbReference>
<proteinExistence type="predicted"/>
<dbReference type="Proteomes" id="UP000215590">
    <property type="component" value="Unassembled WGS sequence"/>
</dbReference>
<organism evidence="2 3">
    <name type="scientific">Brucella thiophenivorans</name>
    <dbReference type="NCBI Taxonomy" id="571255"/>
    <lineage>
        <taxon>Bacteria</taxon>
        <taxon>Pseudomonadati</taxon>
        <taxon>Pseudomonadota</taxon>
        <taxon>Alphaproteobacteria</taxon>
        <taxon>Hyphomicrobiales</taxon>
        <taxon>Brucellaceae</taxon>
        <taxon>Brucella/Ochrobactrum group</taxon>
        <taxon>Brucella</taxon>
    </lineage>
</organism>
<dbReference type="Pfam" id="PF03797">
    <property type="entry name" value="Autotransporter"/>
    <property type="match status" value="1"/>
</dbReference>
<feature type="domain" description="Autotransporter" evidence="1">
    <location>
        <begin position="742"/>
        <end position="1025"/>
    </location>
</feature>